<organism evidence="2">
    <name type="scientific">Arion vulgaris</name>
    <dbReference type="NCBI Taxonomy" id="1028688"/>
    <lineage>
        <taxon>Eukaryota</taxon>
        <taxon>Metazoa</taxon>
        <taxon>Spiralia</taxon>
        <taxon>Lophotrochozoa</taxon>
        <taxon>Mollusca</taxon>
        <taxon>Gastropoda</taxon>
        <taxon>Heterobranchia</taxon>
        <taxon>Euthyneura</taxon>
        <taxon>Panpulmonata</taxon>
        <taxon>Eupulmonata</taxon>
        <taxon>Stylommatophora</taxon>
        <taxon>Helicina</taxon>
        <taxon>Arionoidea</taxon>
        <taxon>Arionidae</taxon>
        <taxon>Arion</taxon>
    </lineage>
</organism>
<evidence type="ECO:0000256" key="1">
    <source>
        <dbReference type="SAM" id="MobiDB-lite"/>
    </source>
</evidence>
<feature type="compositionally biased region" description="Basic and acidic residues" evidence="1">
    <location>
        <begin position="8"/>
        <end position="24"/>
    </location>
</feature>
<sequence>LGSGLAKGGRDWGDLEVQTRESKTGAENPWKIHTSPGRLSSEIGTKQQRAKLSVVTV</sequence>
<proteinExistence type="predicted"/>
<gene>
    <name evidence="2" type="primary">ORF189692</name>
</gene>
<evidence type="ECO:0000313" key="2">
    <source>
        <dbReference type="EMBL" id="CEK92695.1"/>
    </source>
</evidence>
<feature type="non-terminal residue" evidence="2">
    <location>
        <position position="1"/>
    </location>
</feature>
<reference evidence="2" key="1">
    <citation type="submission" date="2014-12" db="EMBL/GenBank/DDBJ databases">
        <title>Insight into the proteome of Arion vulgaris.</title>
        <authorList>
            <person name="Aradska J."/>
            <person name="Bulat T."/>
            <person name="Smidak R."/>
            <person name="Sarate P."/>
            <person name="Gangsoo J."/>
            <person name="Sialana F."/>
            <person name="Bilban M."/>
            <person name="Lubec G."/>
        </authorList>
    </citation>
    <scope>NUCLEOTIDE SEQUENCE</scope>
    <source>
        <tissue evidence="2">Skin</tissue>
    </source>
</reference>
<dbReference type="EMBL" id="HACG01045830">
    <property type="protein sequence ID" value="CEK92695.1"/>
    <property type="molecule type" value="Transcribed_RNA"/>
</dbReference>
<accession>A0A0B7BKK4</accession>
<protein>
    <submittedName>
        <fullName evidence="2">Uncharacterized protein</fullName>
    </submittedName>
</protein>
<name>A0A0B7BKK4_9EUPU</name>
<feature type="region of interest" description="Disordered" evidence="1">
    <location>
        <begin position="1"/>
        <end position="57"/>
    </location>
</feature>
<dbReference type="AlphaFoldDB" id="A0A0B7BKK4"/>